<feature type="region of interest" description="Disordered" evidence="1">
    <location>
        <begin position="791"/>
        <end position="885"/>
    </location>
</feature>
<name>A0A9P8LDE1_9PEZI</name>
<gene>
    <name evidence="2" type="ORF">GP486_003183</name>
</gene>
<dbReference type="AlphaFoldDB" id="A0A9P8LDE1"/>
<feature type="compositionally biased region" description="Basic and acidic residues" evidence="1">
    <location>
        <begin position="502"/>
        <end position="513"/>
    </location>
</feature>
<sequence>MDESRRIPIGLERAERIKANSEYEEEVQTALLSVDQLSTAGQHRAALLSCGRIMEEAVRKWSGWDGYEAPRHIQHLAVCMAGILAQIHPEIANKFDRTVTPQYEYYVMVIEAEMDNGDKDDLLAVVPLVAYISRSYDCPGTAKASCESVIRHLVAREKALNIDAKDLVFAYQLLAESYVYQGLAPMCDPATDAAIIDRHLQDLNWLSGSATFENLRFPYAVARDHLVNGRKTEAHNLLRRIFTQRGKIAGETHTRLNSFIDSLLKSFCQSLDGPTCRSTLWGRVNDSFINDLLEFCLENEKYVELDTLVQECAYRITETRADTPNGEFWNWQLVNDTQHKLAKHRTPQSSFYWEDSRMYCRTWNSVDMEEAFPADPMPGTPISVTVYRDRVECEDAESAAHLQNSEIIRLLEEKRQQNDWRILTAYGRRNWRDTSKAFASTPGPHKFWIFPEDILENAEYRSATTVYRLQQLKSDQSEWMVVRLVQVVTGNEHFQGPSVLTRDGRGTHRDRGPEPYPRTSSMAYKIEDAGQFNIDISVPYVPWQHFERSAGYRAGLTYGDYISCMTDRLGSSRRWHEYRAKMCTNKTKDDSILPYWRLPVSRQRLMPDNFQTTSQTICSTHYGFFNGIPSGGVMIVTDALVNSVNLVSTRWHDWKRFTLYRSTPQLTPNLMLASGETARCLGYIMGCWANQGNIEHQWVGLRLFVVDAILGEDTPDQAYNFILTEGCLGSANEYNYSNDETMNHWEEMTRREKWDRAYERRLRRSKQYYDNDGVEALRQELEQEETRRLRWDAANLSPPTVSSDASISSLGLPTQPSEPAGSSGRVGTTLNGSDSDSTSSTGQGTNGSAAPVQAPAGPVLPPRGRPESKTTTTVKKIFSRRSVLG</sequence>
<feature type="compositionally biased region" description="Polar residues" evidence="1">
    <location>
        <begin position="797"/>
        <end position="817"/>
    </location>
</feature>
<feature type="compositionally biased region" description="Low complexity" evidence="1">
    <location>
        <begin position="827"/>
        <end position="848"/>
    </location>
</feature>
<proteinExistence type="predicted"/>
<accession>A0A9P8LDE1</accession>
<evidence type="ECO:0000313" key="2">
    <source>
        <dbReference type="EMBL" id="KAH0562123.1"/>
    </source>
</evidence>
<dbReference type="Proteomes" id="UP000750711">
    <property type="component" value="Unassembled WGS sequence"/>
</dbReference>
<organism evidence="2 3">
    <name type="scientific">Trichoglossum hirsutum</name>
    <dbReference type="NCBI Taxonomy" id="265104"/>
    <lineage>
        <taxon>Eukaryota</taxon>
        <taxon>Fungi</taxon>
        <taxon>Dikarya</taxon>
        <taxon>Ascomycota</taxon>
        <taxon>Pezizomycotina</taxon>
        <taxon>Geoglossomycetes</taxon>
        <taxon>Geoglossales</taxon>
        <taxon>Geoglossaceae</taxon>
        <taxon>Trichoglossum</taxon>
    </lineage>
</organism>
<feature type="region of interest" description="Disordered" evidence="1">
    <location>
        <begin position="496"/>
        <end position="520"/>
    </location>
</feature>
<reference evidence="2" key="1">
    <citation type="submission" date="2021-03" db="EMBL/GenBank/DDBJ databases">
        <title>Comparative genomics and phylogenomic investigation of the class Geoglossomycetes provide insights into ecological specialization and systematics.</title>
        <authorList>
            <person name="Melie T."/>
            <person name="Pirro S."/>
            <person name="Miller A.N."/>
            <person name="Quandt A."/>
        </authorList>
    </citation>
    <scope>NUCLEOTIDE SEQUENCE</scope>
    <source>
        <strain evidence="2">CAQ_001_2017</strain>
    </source>
</reference>
<dbReference type="EMBL" id="JAGHQM010000409">
    <property type="protein sequence ID" value="KAH0562123.1"/>
    <property type="molecule type" value="Genomic_DNA"/>
</dbReference>
<evidence type="ECO:0000313" key="3">
    <source>
        <dbReference type="Proteomes" id="UP000750711"/>
    </source>
</evidence>
<comment type="caution">
    <text evidence="2">The sequence shown here is derived from an EMBL/GenBank/DDBJ whole genome shotgun (WGS) entry which is preliminary data.</text>
</comment>
<protein>
    <submittedName>
        <fullName evidence="2">Uncharacterized protein</fullName>
    </submittedName>
</protein>
<evidence type="ECO:0000256" key="1">
    <source>
        <dbReference type="SAM" id="MobiDB-lite"/>
    </source>
</evidence>
<keyword evidence="3" id="KW-1185">Reference proteome</keyword>